<accession>A0A0P1FBG2</accession>
<protein>
    <recommendedName>
        <fullName evidence="3">DUF982 domain-containing protein</fullName>
    </recommendedName>
</protein>
<organism evidence="1 2">
    <name type="scientific">Thalassovita gelatinovora</name>
    <name type="common">Thalassobius gelatinovorus</name>
    <dbReference type="NCBI Taxonomy" id="53501"/>
    <lineage>
        <taxon>Bacteria</taxon>
        <taxon>Pseudomonadati</taxon>
        <taxon>Pseudomonadota</taxon>
        <taxon>Alphaproteobacteria</taxon>
        <taxon>Rhodobacterales</taxon>
        <taxon>Roseobacteraceae</taxon>
        <taxon>Thalassovita</taxon>
    </lineage>
</organism>
<evidence type="ECO:0000313" key="1">
    <source>
        <dbReference type="EMBL" id="CUH65509.1"/>
    </source>
</evidence>
<reference evidence="1 2" key="1">
    <citation type="submission" date="2015-09" db="EMBL/GenBank/DDBJ databases">
        <authorList>
            <consortium name="Swine Surveillance"/>
        </authorList>
    </citation>
    <scope>NUCLEOTIDE SEQUENCE [LARGE SCALE GENOMIC DNA]</scope>
    <source>
        <strain evidence="1 2">CECT 4357</strain>
    </source>
</reference>
<evidence type="ECO:0000313" key="2">
    <source>
        <dbReference type="Proteomes" id="UP000051587"/>
    </source>
</evidence>
<dbReference type="Gene3D" id="6.10.250.730">
    <property type="match status" value="1"/>
</dbReference>
<dbReference type="STRING" id="53501.SAMN04488043_11546"/>
<name>A0A0P1FBG2_THAGE</name>
<dbReference type="Pfam" id="PF06169">
    <property type="entry name" value="DUF982"/>
    <property type="match status" value="1"/>
</dbReference>
<evidence type="ECO:0008006" key="3">
    <source>
        <dbReference type="Google" id="ProtNLM"/>
    </source>
</evidence>
<dbReference type="Proteomes" id="UP000051587">
    <property type="component" value="Unassembled WGS sequence"/>
</dbReference>
<dbReference type="InterPro" id="IPR010385">
    <property type="entry name" value="DUF982"/>
</dbReference>
<dbReference type="EMBL" id="CYSA01000016">
    <property type="protein sequence ID" value="CUH65509.1"/>
    <property type="molecule type" value="Genomic_DNA"/>
</dbReference>
<keyword evidence="2" id="KW-1185">Reference proteome</keyword>
<dbReference type="AlphaFoldDB" id="A0A0P1FBG2"/>
<sequence length="81" mass="8937">MTVVVSPEGDTQQITTIEQAQYWLRKKWPVADRKREDALTQVDAAMHCLVTVGVARDAFQSAAKTAGFLPEQMGIDKAAVF</sequence>
<dbReference type="RefSeq" id="WP_139193680.1">
    <property type="nucleotide sequence ID" value="NZ_CP051181.1"/>
</dbReference>
<proteinExistence type="predicted"/>
<gene>
    <name evidence="1" type="ORF">TG4357_01904</name>
</gene>
<dbReference type="OrthoDB" id="7864549at2"/>